<dbReference type="GO" id="GO:0044718">
    <property type="term" value="P:siderophore transmembrane transport"/>
    <property type="evidence" value="ECO:0007669"/>
    <property type="project" value="TreeGrafter"/>
</dbReference>
<feature type="domain" description="TonB-dependent receptor-like beta-barrel" evidence="12">
    <location>
        <begin position="235"/>
        <end position="661"/>
    </location>
</feature>
<reference evidence="14 15" key="1">
    <citation type="submission" date="2012-06" db="EMBL/GenBank/DDBJ databases">
        <title>Complete sequence of Sulfurospirillum barnesii SES-3.</title>
        <authorList>
            <consortium name="US DOE Joint Genome Institute"/>
            <person name="Lucas S."/>
            <person name="Han J."/>
            <person name="Lapidus A."/>
            <person name="Cheng J.-F."/>
            <person name="Goodwin L."/>
            <person name="Pitluck S."/>
            <person name="Peters L."/>
            <person name="Ovchinnikova G."/>
            <person name="Lu M."/>
            <person name="Detter J.C."/>
            <person name="Han C."/>
            <person name="Tapia R."/>
            <person name="Land M."/>
            <person name="Hauser L."/>
            <person name="Kyrpides N."/>
            <person name="Ivanova N."/>
            <person name="Pagani I."/>
            <person name="Stolz J."/>
            <person name="Arkin A."/>
            <person name="Dehal P."/>
            <person name="Oremland R."/>
            <person name="Saltikov C."/>
            <person name="Basu P."/>
            <person name="Hollibaugh J."/>
            <person name="Newman D."/>
            <person name="Stolyar S."/>
            <person name="Hazen T."/>
            <person name="Woyke T."/>
        </authorList>
    </citation>
    <scope>NUCLEOTIDE SEQUENCE [LARGE SCALE GENOMIC DNA]</scope>
    <source>
        <strain evidence="15">ATCC 700032 / DSM 10660 / SES-3</strain>
    </source>
</reference>
<keyword evidence="8 14" id="KW-0675">Receptor</keyword>
<dbReference type="PROSITE" id="PS52016">
    <property type="entry name" value="TONB_DEPENDENT_REC_3"/>
    <property type="match status" value="1"/>
</dbReference>
<dbReference type="Pfam" id="PF07715">
    <property type="entry name" value="Plug"/>
    <property type="match status" value="1"/>
</dbReference>
<evidence type="ECO:0000259" key="13">
    <source>
        <dbReference type="Pfam" id="PF07715"/>
    </source>
</evidence>
<evidence type="ECO:0000313" key="15">
    <source>
        <dbReference type="Proteomes" id="UP000006176"/>
    </source>
</evidence>
<organism evidence="14 15">
    <name type="scientific">Sulfurospirillum barnesii (strain ATCC 700032 / DSM 10660 / SES-3)</name>
    <dbReference type="NCBI Taxonomy" id="760154"/>
    <lineage>
        <taxon>Bacteria</taxon>
        <taxon>Pseudomonadati</taxon>
        <taxon>Campylobacterota</taxon>
        <taxon>Epsilonproteobacteria</taxon>
        <taxon>Campylobacterales</taxon>
        <taxon>Sulfurospirillaceae</taxon>
        <taxon>Sulfurospirillum</taxon>
    </lineage>
</organism>
<evidence type="ECO:0000256" key="9">
    <source>
        <dbReference type="ARBA" id="ARBA00023237"/>
    </source>
</evidence>
<gene>
    <name evidence="14" type="ordered locus">Sulba_1623</name>
</gene>
<dbReference type="Gene3D" id="2.170.130.10">
    <property type="entry name" value="TonB-dependent receptor, plug domain"/>
    <property type="match status" value="1"/>
</dbReference>
<evidence type="ECO:0000256" key="11">
    <source>
        <dbReference type="RuleBase" id="RU003357"/>
    </source>
</evidence>
<dbReference type="GO" id="GO:0015344">
    <property type="term" value="F:siderophore uptake transmembrane transporter activity"/>
    <property type="evidence" value="ECO:0007669"/>
    <property type="project" value="TreeGrafter"/>
</dbReference>
<dbReference type="KEGG" id="sba:Sulba_1623"/>
<evidence type="ECO:0000256" key="7">
    <source>
        <dbReference type="ARBA" id="ARBA00023136"/>
    </source>
</evidence>
<keyword evidence="5" id="KW-0732">Signal</keyword>
<dbReference type="InterPro" id="IPR036942">
    <property type="entry name" value="Beta-barrel_TonB_sf"/>
</dbReference>
<keyword evidence="15" id="KW-1185">Reference proteome</keyword>
<dbReference type="RefSeq" id="WP_014769789.1">
    <property type="nucleotide sequence ID" value="NC_018002.1"/>
</dbReference>
<keyword evidence="7 10" id="KW-0472">Membrane</keyword>
<keyword evidence="3 10" id="KW-1134">Transmembrane beta strand</keyword>
<dbReference type="InterPro" id="IPR039426">
    <property type="entry name" value="TonB-dep_rcpt-like"/>
</dbReference>
<dbReference type="eggNOG" id="COG4771">
    <property type="taxonomic scope" value="Bacteria"/>
</dbReference>
<dbReference type="HOGENOM" id="CLU_008287_18_0_7"/>
<evidence type="ECO:0000256" key="6">
    <source>
        <dbReference type="ARBA" id="ARBA00023077"/>
    </source>
</evidence>
<evidence type="ECO:0000256" key="1">
    <source>
        <dbReference type="ARBA" id="ARBA00004571"/>
    </source>
</evidence>
<keyword evidence="4 10" id="KW-0812">Transmembrane</keyword>
<dbReference type="OrthoDB" id="9800913at2"/>
<dbReference type="PATRIC" id="fig|760154.4.peg.1626"/>
<dbReference type="InterPro" id="IPR012910">
    <property type="entry name" value="Plug_dom"/>
</dbReference>
<name>I3XY87_SULBS</name>
<proteinExistence type="inferred from homology"/>
<evidence type="ECO:0000256" key="10">
    <source>
        <dbReference type="PROSITE-ProRule" id="PRU01360"/>
    </source>
</evidence>
<protein>
    <submittedName>
        <fullName evidence="14">Outer membrane receptor for ferrienterochelin and colicins</fullName>
    </submittedName>
</protein>
<dbReference type="Gene3D" id="2.40.170.20">
    <property type="entry name" value="TonB-dependent receptor, beta-barrel domain"/>
    <property type="match status" value="1"/>
</dbReference>
<dbReference type="STRING" id="760154.Sulba_1623"/>
<comment type="similarity">
    <text evidence="10 11">Belongs to the TonB-dependent receptor family.</text>
</comment>
<evidence type="ECO:0000256" key="3">
    <source>
        <dbReference type="ARBA" id="ARBA00022452"/>
    </source>
</evidence>
<dbReference type="PANTHER" id="PTHR30069">
    <property type="entry name" value="TONB-DEPENDENT OUTER MEMBRANE RECEPTOR"/>
    <property type="match status" value="1"/>
</dbReference>
<dbReference type="AlphaFoldDB" id="I3XY87"/>
<keyword evidence="6 11" id="KW-0798">TonB box</keyword>
<evidence type="ECO:0000256" key="2">
    <source>
        <dbReference type="ARBA" id="ARBA00022448"/>
    </source>
</evidence>
<dbReference type="GO" id="GO:0009279">
    <property type="term" value="C:cell outer membrane"/>
    <property type="evidence" value="ECO:0007669"/>
    <property type="project" value="UniProtKB-SubCell"/>
</dbReference>
<dbReference type="Pfam" id="PF00593">
    <property type="entry name" value="TonB_dep_Rec_b-barrel"/>
    <property type="match status" value="1"/>
</dbReference>
<evidence type="ECO:0000256" key="4">
    <source>
        <dbReference type="ARBA" id="ARBA00022692"/>
    </source>
</evidence>
<dbReference type="Proteomes" id="UP000006176">
    <property type="component" value="Chromosome"/>
</dbReference>
<dbReference type="CDD" id="cd01347">
    <property type="entry name" value="ligand_gated_channel"/>
    <property type="match status" value="1"/>
</dbReference>
<evidence type="ECO:0000259" key="12">
    <source>
        <dbReference type="Pfam" id="PF00593"/>
    </source>
</evidence>
<feature type="domain" description="TonB-dependent receptor plug" evidence="13">
    <location>
        <begin position="38"/>
        <end position="138"/>
    </location>
</feature>
<evidence type="ECO:0000313" key="14">
    <source>
        <dbReference type="EMBL" id="AFL68911.1"/>
    </source>
</evidence>
<keyword evidence="2 10" id="KW-0813">Transport</keyword>
<dbReference type="EMBL" id="CP003333">
    <property type="protein sequence ID" value="AFL68911.1"/>
    <property type="molecule type" value="Genomic_DNA"/>
</dbReference>
<dbReference type="SUPFAM" id="SSF56935">
    <property type="entry name" value="Porins"/>
    <property type="match status" value="1"/>
</dbReference>
<evidence type="ECO:0000256" key="5">
    <source>
        <dbReference type="ARBA" id="ARBA00022729"/>
    </source>
</evidence>
<dbReference type="InterPro" id="IPR037066">
    <property type="entry name" value="Plug_dom_sf"/>
</dbReference>
<accession>I3XY87</accession>
<keyword evidence="9 10" id="KW-0998">Cell outer membrane</keyword>
<evidence type="ECO:0000256" key="8">
    <source>
        <dbReference type="ARBA" id="ARBA00023170"/>
    </source>
</evidence>
<dbReference type="InterPro" id="IPR000531">
    <property type="entry name" value="Beta-barrel_TonB"/>
</dbReference>
<comment type="subcellular location">
    <subcellularLocation>
        <location evidence="1 10">Cell outer membrane</location>
        <topology evidence="1 10">Multi-pass membrane protein</topology>
    </subcellularLocation>
</comment>
<dbReference type="PANTHER" id="PTHR30069:SF29">
    <property type="entry name" value="HEMOGLOBIN AND HEMOGLOBIN-HAPTOGLOBIN-BINDING PROTEIN 1-RELATED"/>
    <property type="match status" value="1"/>
</dbReference>
<sequence>MQRYFIGSLIASVALYANEVHFLDEIVTIGTKSEKSVSEQTTHVEVINSEEIENSGASNLSEVLNATPFVYVAPSGKTISIRGMGHSDTLLLIDGKRVNGEFAKTYELERIPAGMIERIEVLKGSSSLLYGSDAMGGVINIITKKPSNEDVSGNVQVIGGKDKESVDTFVSGRINKLSYTFYANYLNRDAYSKSKSTDVKVMQGGVEKSPSTLTGVGASPFVTLRNNLSNSYTISNDYTDNLETKNVGGSLAYDFGDFFSAYIEASYLKEKKDGLYVSESYATNYKNAGNTIMAKYIPAHQYDDNERFNIATGFDYHPSETLKLTYNLAYSRYEKDRKVYTPLWSELGYASKEASKSSLNVSTLEYLTNDAQLTWTLDQNNRIITGAEHRIHDATSTAYNVDDRTYTGAFVQHEYTPFEKLHFVYGVRYDRTSTHEEETSLSVGATYDLLECLKLRASYAQGFRSPDDRELYVNQTNPNGRKMLGATVIDTSAGKSSQYDLKSETSETFEIGFLTHGDSWMFDVAAFTTTIDDRISQVSYTTGGSNYNTFENISDSEIKGVEATFDVGLHENVWLQLGYTYQDAQNKTEHTKLSDVPKRIASLSLRYTPIKNLEFRSTTKYIGEQEGIDGEDVGGFSVTNVKVIARELFKNTDVFAGVDNVFEKRTPDYLGLLPEFAYYVGFNYKF</sequence>